<comment type="caution">
    <text evidence="9">The sequence shown here is derived from an EMBL/GenBank/DDBJ whole genome shotgun (WGS) entry which is preliminary data.</text>
</comment>
<dbReference type="Proteomes" id="UP000316079">
    <property type="component" value="Unassembled WGS sequence"/>
</dbReference>
<comment type="similarity">
    <text evidence="1">Belongs to the eukaryotic-type primase small subunit family.</text>
</comment>
<evidence type="ECO:0000313" key="9">
    <source>
        <dbReference type="EMBL" id="TRY56488.1"/>
    </source>
</evidence>
<dbReference type="PANTHER" id="PTHR31399:SF0">
    <property type="entry name" value="DNA-DIRECTED PRIMASE_POLYMERASE PROTEIN"/>
    <property type="match status" value="1"/>
</dbReference>
<proteinExistence type="inferred from homology"/>
<comment type="catalytic activity">
    <reaction evidence="8">
        <text>DNA(n) + a 2'-deoxyribonucleoside 5'-triphosphate = DNA(n+1) + diphosphate</text>
        <dbReference type="Rhea" id="RHEA:22508"/>
        <dbReference type="Rhea" id="RHEA-COMP:17339"/>
        <dbReference type="Rhea" id="RHEA-COMP:17340"/>
        <dbReference type="ChEBI" id="CHEBI:33019"/>
        <dbReference type="ChEBI" id="CHEBI:61560"/>
        <dbReference type="ChEBI" id="CHEBI:173112"/>
        <dbReference type="EC" id="2.7.7.7"/>
    </reaction>
    <physiologicalReaction direction="left-to-right" evidence="8">
        <dbReference type="Rhea" id="RHEA:22509"/>
    </physiologicalReaction>
</comment>
<evidence type="ECO:0000256" key="5">
    <source>
        <dbReference type="ARBA" id="ARBA00026139"/>
    </source>
</evidence>
<dbReference type="GO" id="GO:0009411">
    <property type="term" value="P:response to UV"/>
    <property type="evidence" value="ECO:0007669"/>
    <property type="project" value="TreeGrafter"/>
</dbReference>
<dbReference type="EMBL" id="SRMA01027282">
    <property type="protein sequence ID" value="TRY56488.1"/>
    <property type="molecule type" value="Genomic_DNA"/>
</dbReference>
<dbReference type="GO" id="GO:0000428">
    <property type="term" value="C:DNA-directed RNA polymerase complex"/>
    <property type="evidence" value="ECO:0007669"/>
    <property type="project" value="UniProtKB-KW"/>
</dbReference>
<evidence type="ECO:0000313" key="10">
    <source>
        <dbReference type="Proteomes" id="UP000316079"/>
    </source>
</evidence>
<dbReference type="EC" id="2.7.7.7" evidence="2"/>
<comment type="catalytic activity">
    <reaction evidence="6">
        <text>ssDNA + n NTP = ssDNA/pppN(pN)n-1 hybrid + (n-1) diphosphate.</text>
        <dbReference type="EC" id="2.7.7.102"/>
    </reaction>
</comment>
<evidence type="ECO:0000256" key="6">
    <source>
        <dbReference type="ARBA" id="ARBA00044677"/>
    </source>
</evidence>
<dbReference type="GO" id="GO:0042276">
    <property type="term" value="P:error-prone translesion synthesis"/>
    <property type="evidence" value="ECO:0007669"/>
    <property type="project" value="InterPro"/>
</dbReference>
<name>A0A553MTI9_9TELE</name>
<evidence type="ECO:0000256" key="7">
    <source>
        <dbReference type="ARBA" id="ARBA00044768"/>
    </source>
</evidence>
<keyword evidence="10" id="KW-1185">Reference proteome</keyword>
<reference evidence="9 10" key="1">
    <citation type="journal article" date="2019" name="Sci. Data">
        <title>Hybrid genome assembly and annotation of Danionella translucida.</title>
        <authorList>
            <person name="Kadobianskyi M."/>
            <person name="Schulze L."/>
            <person name="Schuelke M."/>
            <person name="Judkewitz B."/>
        </authorList>
    </citation>
    <scope>NUCLEOTIDE SEQUENCE [LARGE SCALE GENOMIC DNA]</scope>
    <source>
        <strain evidence="9 10">Bolton</strain>
    </source>
</reference>
<dbReference type="PANTHER" id="PTHR31399">
    <property type="entry name" value="DNA-DIRECTED PRIMASE / POLYMERASE PROTEIN"/>
    <property type="match status" value="1"/>
</dbReference>
<evidence type="ECO:0000256" key="2">
    <source>
        <dbReference type="ARBA" id="ARBA00012417"/>
    </source>
</evidence>
<dbReference type="GO" id="GO:0005759">
    <property type="term" value="C:mitochondrial matrix"/>
    <property type="evidence" value="ECO:0007669"/>
    <property type="project" value="TreeGrafter"/>
</dbReference>
<evidence type="ECO:0000256" key="4">
    <source>
        <dbReference type="ARBA" id="ARBA00022932"/>
    </source>
</evidence>
<keyword evidence="3" id="KW-0804">Transcription</keyword>
<keyword evidence="4" id="KW-0808">Transferase</keyword>
<sequence length="157" mass="17630">MKGLIFSNVHGRDDANKVELQVEICGAEGVILQVFSSVHPIQTSSVTAMAAIFCLETLPTSHRQSLMHCYEVILEDAVCKLYFDIEFHIDSNKHLDGKMIVVKLIQYVCEKLKEVYGLHCSAKDVLNLDSSTSEKFSRHLIFIFPNAAFKDNSHVGE</sequence>
<dbReference type="STRING" id="623744.A0A553MTI9"/>
<dbReference type="InterPro" id="IPR044917">
    <property type="entry name" value="PRIMPOL"/>
</dbReference>
<dbReference type="GO" id="GO:0006264">
    <property type="term" value="P:mitochondrial DNA replication"/>
    <property type="evidence" value="ECO:0007669"/>
    <property type="project" value="TreeGrafter"/>
</dbReference>
<evidence type="ECO:0000256" key="1">
    <source>
        <dbReference type="ARBA" id="ARBA00009762"/>
    </source>
</evidence>
<dbReference type="GO" id="GO:0031297">
    <property type="term" value="P:replication fork processing"/>
    <property type="evidence" value="ECO:0007669"/>
    <property type="project" value="TreeGrafter"/>
</dbReference>
<keyword evidence="4" id="KW-0548">Nucleotidyltransferase</keyword>
<protein>
    <recommendedName>
        <fullName evidence="5">DNA-directed primase/polymerase protein</fullName>
        <ecNumber evidence="7">2.7.7.102</ecNumber>
        <ecNumber evidence="2">2.7.7.7</ecNumber>
    </recommendedName>
</protein>
<dbReference type="GO" id="GO:0003887">
    <property type="term" value="F:DNA-directed DNA polymerase activity"/>
    <property type="evidence" value="ECO:0007669"/>
    <property type="project" value="UniProtKB-KW"/>
</dbReference>
<dbReference type="EC" id="2.7.7.102" evidence="7"/>
<organism evidence="9 10">
    <name type="scientific">Danionella cerebrum</name>
    <dbReference type="NCBI Taxonomy" id="2873325"/>
    <lineage>
        <taxon>Eukaryota</taxon>
        <taxon>Metazoa</taxon>
        <taxon>Chordata</taxon>
        <taxon>Craniata</taxon>
        <taxon>Vertebrata</taxon>
        <taxon>Euteleostomi</taxon>
        <taxon>Actinopterygii</taxon>
        <taxon>Neopterygii</taxon>
        <taxon>Teleostei</taxon>
        <taxon>Ostariophysi</taxon>
        <taxon>Cypriniformes</taxon>
        <taxon>Danionidae</taxon>
        <taxon>Danioninae</taxon>
        <taxon>Danionella</taxon>
    </lineage>
</organism>
<dbReference type="AlphaFoldDB" id="A0A553MTI9"/>
<evidence type="ECO:0000256" key="8">
    <source>
        <dbReference type="ARBA" id="ARBA00047303"/>
    </source>
</evidence>
<dbReference type="GO" id="GO:0005634">
    <property type="term" value="C:nucleus"/>
    <property type="evidence" value="ECO:0007669"/>
    <property type="project" value="TreeGrafter"/>
</dbReference>
<gene>
    <name evidence="9" type="ORF">DNTS_026459</name>
</gene>
<evidence type="ECO:0000256" key="3">
    <source>
        <dbReference type="ARBA" id="ARBA00022478"/>
    </source>
</evidence>
<dbReference type="OrthoDB" id="5988181at2759"/>
<keyword evidence="3" id="KW-0240">DNA-directed RNA polymerase</keyword>
<dbReference type="GO" id="GO:0003682">
    <property type="term" value="F:chromatin binding"/>
    <property type="evidence" value="ECO:0007669"/>
    <property type="project" value="TreeGrafter"/>
</dbReference>
<accession>A0A553MTI9</accession>
<keyword evidence="4" id="KW-0239">DNA-directed DNA polymerase</keyword>